<evidence type="ECO:0000259" key="5">
    <source>
        <dbReference type="Pfam" id="PF25789"/>
    </source>
</evidence>
<organism evidence="6 7">
    <name type="scientific">Westerdykella ornata</name>
    <dbReference type="NCBI Taxonomy" id="318751"/>
    <lineage>
        <taxon>Eukaryota</taxon>
        <taxon>Fungi</taxon>
        <taxon>Dikarya</taxon>
        <taxon>Ascomycota</taxon>
        <taxon>Pezizomycotina</taxon>
        <taxon>Dothideomycetes</taxon>
        <taxon>Pleosporomycetidae</taxon>
        <taxon>Pleosporales</taxon>
        <taxon>Sporormiaceae</taxon>
        <taxon>Westerdykella</taxon>
    </lineage>
</organism>
<comment type="subcellular location">
    <subcellularLocation>
        <location evidence="1">Cytoplasm</location>
    </subcellularLocation>
</comment>
<proteinExistence type="inferred from homology"/>
<evidence type="ECO:0000259" key="4">
    <source>
        <dbReference type="Pfam" id="PF04112"/>
    </source>
</evidence>
<dbReference type="PANTHER" id="PTHR21373:SF0">
    <property type="entry name" value="N-ALPHA-ACETYLTRANSFERASE 35, NATC AUXILIARY SUBUNIT"/>
    <property type="match status" value="1"/>
</dbReference>
<dbReference type="Pfam" id="PF04112">
    <property type="entry name" value="Mak10"/>
    <property type="match status" value="1"/>
</dbReference>
<gene>
    <name evidence="6" type="ORF">EI97DRAFT_411783</name>
</gene>
<evidence type="ECO:0000256" key="3">
    <source>
        <dbReference type="ARBA" id="ARBA00022490"/>
    </source>
</evidence>
<dbReference type="PANTHER" id="PTHR21373">
    <property type="entry name" value="GLUCOSE REPRESSIBLE PROTEIN MAK10"/>
    <property type="match status" value="1"/>
</dbReference>
<evidence type="ECO:0000256" key="1">
    <source>
        <dbReference type="ARBA" id="ARBA00004496"/>
    </source>
</evidence>
<reference evidence="6" key="1">
    <citation type="journal article" date="2020" name="Stud. Mycol.">
        <title>101 Dothideomycetes genomes: a test case for predicting lifestyles and emergence of pathogens.</title>
        <authorList>
            <person name="Haridas S."/>
            <person name="Albert R."/>
            <person name="Binder M."/>
            <person name="Bloem J."/>
            <person name="Labutti K."/>
            <person name="Salamov A."/>
            <person name="Andreopoulos B."/>
            <person name="Baker S."/>
            <person name="Barry K."/>
            <person name="Bills G."/>
            <person name="Bluhm B."/>
            <person name="Cannon C."/>
            <person name="Castanera R."/>
            <person name="Culley D."/>
            <person name="Daum C."/>
            <person name="Ezra D."/>
            <person name="Gonzalez J."/>
            <person name="Henrissat B."/>
            <person name="Kuo A."/>
            <person name="Liang C."/>
            <person name="Lipzen A."/>
            <person name="Lutzoni F."/>
            <person name="Magnuson J."/>
            <person name="Mondo S."/>
            <person name="Nolan M."/>
            <person name="Ohm R."/>
            <person name="Pangilinan J."/>
            <person name="Park H.-J."/>
            <person name="Ramirez L."/>
            <person name="Alfaro M."/>
            <person name="Sun H."/>
            <person name="Tritt A."/>
            <person name="Yoshinaga Y."/>
            <person name="Zwiers L.-H."/>
            <person name="Turgeon B."/>
            <person name="Goodwin S."/>
            <person name="Spatafora J."/>
            <person name="Crous P."/>
            <person name="Grigoriev I."/>
        </authorList>
    </citation>
    <scope>NUCLEOTIDE SEQUENCE</scope>
    <source>
        <strain evidence="6">CBS 379.55</strain>
    </source>
</reference>
<feature type="domain" description="NAA35-like TPR repeats" evidence="5">
    <location>
        <begin position="362"/>
        <end position="655"/>
    </location>
</feature>
<comment type="similarity">
    <text evidence="2">Belongs to the MAK10 family.</text>
</comment>
<evidence type="ECO:0000313" key="7">
    <source>
        <dbReference type="Proteomes" id="UP000800097"/>
    </source>
</evidence>
<dbReference type="EMBL" id="ML986485">
    <property type="protein sequence ID" value="KAF2280481.1"/>
    <property type="molecule type" value="Genomic_DNA"/>
</dbReference>
<feature type="domain" description="NAA35-like N-terminal" evidence="4">
    <location>
        <begin position="58"/>
        <end position="217"/>
    </location>
</feature>
<protein>
    <submittedName>
        <fullName evidence="6">Amino-acid N-acetyltransferas-like protein subunit Mak10</fullName>
    </submittedName>
</protein>
<dbReference type="Pfam" id="PF25789">
    <property type="entry name" value="TPR_NAA35"/>
    <property type="match status" value="1"/>
</dbReference>
<dbReference type="GeneID" id="54549917"/>
<evidence type="ECO:0000256" key="2">
    <source>
        <dbReference type="ARBA" id="ARBA00006289"/>
    </source>
</evidence>
<dbReference type="RefSeq" id="XP_033658019.1">
    <property type="nucleotide sequence ID" value="XM_033796742.1"/>
</dbReference>
<accession>A0A6A6JV40</accession>
<dbReference type="OrthoDB" id="269405at2759"/>
<dbReference type="InterPro" id="IPR007244">
    <property type="entry name" value="Naa35_N"/>
</dbReference>
<dbReference type="Proteomes" id="UP000800097">
    <property type="component" value="Unassembled WGS sequence"/>
</dbReference>
<evidence type="ECO:0000313" key="6">
    <source>
        <dbReference type="EMBL" id="KAF2280481.1"/>
    </source>
</evidence>
<name>A0A6A6JV40_WESOR</name>
<dbReference type="InterPro" id="IPR057983">
    <property type="entry name" value="NAA35-like_N"/>
</dbReference>
<dbReference type="GO" id="GO:0031417">
    <property type="term" value="C:NatC complex"/>
    <property type="evidence" value="ECO:0007669"/>
    <property type="project" value="InterPro"/>
</dbReference>
<sequence>MADPLRVNILTTFNGDTSHFEASDRSYQAALQQPRLPQRRIVDITEEFTKACSALKVGQLVKDEHFTLFESVSALEIMDPKMDSGFLQPGETLEDEYDTLAPLLPEEVLGIMDQLLCYEMAWHTGYTLSQTLFTSVYIDKLLWPEPKTLEQVQFYRGSVPGSRRPGPLLEVLRAYCLGLVKCCDFVIAKITARHYFEEEDFATHTYHRTLFPQIPLDVFLRELDAAVEQLDDPGLTITDSLRGAITGRLLFRKAFLLALDLDCPLPHSSSTWPPVLSLLPSISTTHQLSVPVPGAFSNKIQRRLASTVPPRPVVELAFSDAFTHLKQLCHDCEEATRVLTIPKDPIEFENFLWASASRFPAPLCYARSYFSTLLTDESTVVSTPSLPMQDLQLLVFPPHSPLIDPVNWAIDRPRDNSLPEPPRLQIAMLLDGFLERASASILDYWTALGQNACRLRRLLTHMILGFNELQMDAAVVDEDLARVAQEVQAMEGHPGAVMMPRPLETWTYFKKLSLVEKCILLGFAQDVYLPEEFGGMYTFLSLVTTRKAALLDTIYAHFSDVEAQYRRTGRPPAWAEDVAVHRDWYIDTLRHYTKGIQHLSAALGVFYTTMMYLGLVTGGSIGPFGDHARRYELRMRPFLALDPVEVPAWEDFKAHVLPWGEYSSPDRGFGDVLKGGAVWGGLELDLRQAREAFARVKKAGAEGMRAVGSRGVWEGEVQGLMKSCVGLGVAVVGVRGAVEGVDVDGDGGWRGRLGVRIEVPGIRDGGKVERYLEGWVVPRVVKN</sequence>
<dbReference type="AlphaFoldDB" id="A0A6A6JV40"/>
<keyword evidence="7" id="KW-1185">Reference proteome</keyword>
<dbReference type="InterPro" id="IPR057982">
    <property type="entry name" value="TPR_NAA35"/>
</dbReference>
<keyword evidence="3" id="KW-0963">Cytoplasm</keyword>